<dbReference type="HOGENOM" id="CLU_782753_0_0_0"/>
<dbReference type="RefSeq" id="WP_013626594.1">
    <property type="nucleotide sequence ID" value="NC_015174.1"/>
</dbReference>
<dbReference type="Proteomes" id="UP000006860">
    <property type="component" value="Chromosome"/>
</dbReference>
<reference evidence="3" key="1">
    <citation type="submission" date="2011-02" db="EMBL/GenBank/DDBJ databases">
        <title>The complete genome of Planctomyces brasiliensis DSM 5305.</title>
        <authorList>
            <person name="Lucas S."/>
            <person name="Copeland A."/>
            <person name="Lapidus A."/>
            <person name="Bruce D."/>
            <person name="Goodwin L."/>
            <person name="Pitluck S."/>
            <person name="Kyrpides N."/>
            <person name="Mavromatis K."/>
            <person name="Pagani I."/>
            <person name="Ivanova N."/>
            <person name="Ovchinnikova G."/>
            <person name="Lu M."/>
            <person name="Detter J.C."/>
            <person name="Han C."/>
            <person name="Land M."/>
            <person name="Hauser L."/>
            <person name="Markowitz V."/>
            <person name="Cheng J.-F."/>
            <person name="Hugenholtz P."/>
            <person name="Woyke T."/>
            <person name="Wu D."/>
            <person name="Tindall B."/>
            <person name="Pomrenke H.G."/>
            <person name="Brambilla E."/>
            <person name="Klenk H.-P."/>
            <person name="Eisen J.A."/>
        </authorList>
    </citation>
    <scope>NUCLEOTIDE SEQUENCE [LARGE SCALE GENOMIC DNA]</scope>
    <source>
        <strain evidence="3">ATCC 49424 / DSM 5305 / JCM 21570 / NBRC 103401 / IFAM 1448</strain>
    </source>
</reference>
<feature type="region of interest" description="Disordered" evidence="1">
    <location>
        <begin position="246"/>
        <end position="266"/>
    </location>
</feature>
<evidence type="ECO:0000313" key="3">
    <source>
        <dbReference type="Proteomes" id="UP000006860"/>
    </source>
</evidence>
<gene>
    <name evidence="2" type="ordered locus">Plabr_0221</name>
</gene>
<dbReference type="OrthoDB" id="291901at2"/>
<feature type="region of interest" description="Disordered" evidence="1">
    <location>
        <begin position="310"/>
        <end position="354"/>
    </location>
</feature>
<organism evidence="2 3">
    <name type="scientific">Rubinisphaera brasiliensis (strain ATCC 49424 / DSM 5305 / JCM 21570 / IAM 15109 / NBRC 103401 / IFAM 1448)</name>
    <name type="common">Planctomyces brasiliensis</name>
    <dbReference type="NCBI Taxonomy" id="756272"/>
    <lineage>
        <taxon>Bacteria</taxon>
        <taxon>Pseudomonadati</taxon>
        <taxon>Planctomycetota</taxon>
        <taxon>Planctomycetia</taxon>
        <taxon>Planctomycetales</taxon>
        <taxon>Planctomycetaceae</taxon>
        <taxon>Rubinisphaera</taxon>
    </lineage>
</organism>
<dbReference type="STRING" id="756272.Plabr_0221"/>
<accession>F0SNL6</accession>
<dbReference type="AlphaFoldDB" id="F0SNL6"/>
<proteinExistence type="predicted"/>
<keyword evidence="3" id="KW-1185">Reference proteome</keyword>
<dbReference type="eggNOG" id="ENOG50349MB">
    <property type="taxonomic scope" value="Bacteria"/>
</dbReference>
<sequence length="354" mass="39327">MELLEQTYGTDAHNIDREAGVIRNVKLIGLKSRNGRRYLETALREAASMYEGAKCYLDHWRKSDDRPTKDHFGKFTNVRFEEGKGLFADLHYLKSHPEADTIVERAERMPDTFGLSHNAVGTTRVENGEVLVESIQQVNSVDIVSEPGTNASLFESSPPEKSTMKTTLKSLLARHQKTSRTRERLYEMVAADVVPEETEVEVQEESSPEDQLKAGLMAAIAKKLESATADELQKVLEIFGIEDSLTSTMGGGESEASEPATEDVPESYRRMEAKLVAMESKALLLESGREAKAAWVNALARCGSDGERRELLESFPQPQKQGVRPQRSPGRLMESAGRSEYEQEASALGNSRFA</sequence>
<name>F0SNL6_RUBBR</name>
<evidence type="ECO:0000256" key="1">
    <source>
        <dbReference type="SAM" id="MobiDB-lite"/>
    </source>
</evidence>
<protein>
    <submittedName>
        <fullName evidence="2">Uncharacterized protein</fullName>
    </submittedName>
</protein>
<dbReference type="EMBL" id="CP002546">
    <property type="protein sequence ID" value="ADY57850.1"/>
    <property type="molecule type" value="Genomic_DNA"/>
</dbReference>
<evidence type="ECO:0000313" key="2">
    <source>
        <dbReference type="EMBL" id="ADY57850.1"/>
    </source>
</evidence>
<dbReference type="KEGG" id="pbs:Plabr_0221"/>